<dbReference type="Pfam" id="PF00219">
    <property type="entry name" value="IGFBP"/>
    <property type="match status" value="1"/>
</dbReference>
<dbReference type="PANTHER" id="PTHR15428">
    <property type="entry name" value="ENDOTHELIAL CELL-SPECIFIC MOLECULE 1 ESM-1"/>
    <property type="match status" value="1"/>
</dbReference>
<name>A0A8C4PZY7_EPTBU</name>
<keyword evidence="1" id="KW-1015">Disulfide bond</keyword>
<evidence type="ECO:0000259" key="3">
    <source>
        <dbReference type="PROSITE" id="PS51323"/>
    </source>
</evidence>
<keyword evidence="5" id="KW-1185">Reference proteome</keyword>
<dbReference type="PANTHER" id="PTHR15428:SF0">
    <property type="entry name" value="ENDOTHELIAL CELL-SPECIFIC MOLECULE 1"/>
    <property type="match status" value="1"/>
</dbReference>
<reference evidence="4" key="2">
    <citation type="submission" date="2025-09" db="UniProtKB">
        <authorList>
            <consortium name="Ensembl"/>
        </authorList>
    </citation>
    <scope>IDENTIFICATION</scope>
</reference>
<feature type="domain" description="IGFBP N-terminal" evidence="3">
    <location>
        <begin position="66"/>
        <end position="143"/>
    </location>
</feature>
<dbReference type="Proteomes" id="UP000694388">
    <property type="component" value="Unplaced"/>
</dbReference>
<dbReference type="AlphaFoldDB" id="A0A8C4PZY7"/>
<dbReference type="SMART" id="SM00121">
    <property type="entry name" value="IB"/>
    <property type="match status" value="1"/>
</dbReference>
<dbReference type="PROSITE" id="PS51323">
    <property type="entry name" value="IGFBP_N_2"/>
    <property type="match status" value="1"/>
</dbReference>
<feature type="compositionally biased region" description="Low complexity" evidence="2">
    <location>
        <begin position="15"/>
        <end position="30"/>
    </location>
</feature>
<evidence type="ECO:0000313" key="5">
    <source>
        <dbReference type="Proteomes" id="UP000694388"/>
    </source>
</evidence>
<protein>
    <submittedName>
        <fullName evidence="4">Endothelial cell-specific molecule 1</fullName>
    </submittedName>
</protein>
<dbReference type="InterPro" id="IPR038850">
    <property type="entry name" value="ESM1"/>
</dbReference>
<accession>A0A8C4PZY7</accession>
<dbReference type="SUPFAM" id="SSF57184">
    <property type="entry name" value="Growth factor receptor domain"/>
    <property type="match status" value="1"/>
</dbReference>
<dbReference type="Ensembl" id="ENSEBUT00000008399.1">
    <property type="protein sequence ID" value="ENSEBUP00000007909.1"/>
    <property type="gene ID" value="ENSEBUG00000005152.1"/>
</dbReference>
<dbReference type="InterPro" id="IPR009030">
    <property type="entry name" value="Growth_fac_rcpt_cys_sf"/>
</dbReference>
<feature type="region of interest" description="Disordered" evidence="2">
    <location>
        <begin position="12"/>
        <end position="37"/>
    </location>
</feature>
<dbReference type="InterPro" id="IPR000867">
    <property type="entry name" value="IGFBP-like"/>
</dbReference>
<dbReference type="GO" id="GO:0005576">
    <property type="term" value="C:extracellular region"/>
    <property type="evidence" value="ECO:0007669"/>
    <property type="project" value="InterPro"/>
</dbReference>
<organism evidence="4 5">
    <name type="scientific">Eptatretus burgeri</name>
    <name type="common">Inshore hagfish</name>
    <dbReference type="NCBI Taxonomy" id="7764"/>
    <lineage>
        <taxon>Eukaryota</taxon>
        <taxon>Metazoa</taxon>
        <taxon>Chordata</taxon>
        <taxon>Craniata</taxon>
        <taxon>Vertebrata</taxon>
        <taxon>Cyclostomata</taxon>
        <taxon>Myxini</taxon>
        <taxon>Myxiniformes</taxon>
        <taxon>Myxinidae</taxon>
        <taxon>Eptatretinae</taxon>
        <taxon>Eptatretus</taxon>
    </lineage>
</organism>
<evidence type="ECO:0000313" key="4">
    <source>
        <dbReference type="Ensembl" id="ENSEBUP00000007909.1"/>
    </source>
</evidence>
<dbReference type="GeneTree" id="ENSGT00390000018810"/>
<sequence>MWSMLDGCERESTANTEGSVGSSSTNVGVTEPRKDRECKTKEEVGEYREDINLSAMQRTSPHWPHYAVDCPVCADAQCPALPKGCERLVKDDCGCCELCSARRGGPCYPTVVAMHGWKCASGSRCMPAGHDEFGDSIGVCRDCPAGTYGIGCLGLCNCLAGSCDQETGECRRGLAHSWWWRASRQQSTRSAKGRWYRTGRR</sequence>
<evidence type="ECO:0000256" key="2">
    <source>
        <dbReference type="SAM" id="MobiDB-lite"/>
    </source>
</evidence>
<evidence type="ECO:0000256" key="1">
    <source>
        <dbReference type="ARBA" id="ARBA00023157"/>
    </source>
</evidence>
<proteinExistence type="predicted"/>
<reference evidence="4" key="1">
    <citation type="submission" date="2025-08" db="UniProtKB">
        <authorList>
            <consortium name="Ensembl"/>
        </authorList>
    </citation>
    <scope>IDENTIFICATION</scope>
</reference>
<dbReference type="Gene3D" id="4.10.40.20">
    <property type="match status" value="1"/>
</dbReference>